<dbReference type="Proteomes" id="UP001229421">
    <property type="component" value="Unassembled WGS sequence"/>
</dbReference>
<dbReference type="EMBL" id="JAUHHV010000001">
    <property type="protein sequence ID" value="KAK1441172.1"/>
    <property type="molecule type" value="Genomic_DNA"/>
</dbReference>
<evidence type="ECO:0000313" key="1">
    <source>
        <dbReference type="EMBL" id="KAK1441172.1"/>
    </source>
</evidence>
<protein>
    <submittedName>
        <fullName evidence="1">Uncharacterized protein</fullName>
    </submittedName>
</protein>
<reference evidence="1" key="1">
    <citation type="journal article" date="2023" name="bioRxiv">
        <title>Improved chromosome-level genome assembly for marigold (Tagetes erecta).</title>
        <authorList>
            <person name="Jiang F."/>
            <person name="Yuan L."/>
            <person name="Wang S."/>
            <person name="Wang H."/>
            <person name="Xu D."/>
            <person name="Wang A."/>
            <person name="Fan W."/>
        </authorList>
    </citation>
    <scope>NUCLEOTIDE SEQUENCE</scope>
    <source>
        <strain evidence="1">WSJ</strain>
        <tissue evidence="1">Leaf</tissue>
    </source>
</reference>
<evidence type="ECO:0000313" key="2">
    <source>
        <dbReference type="Proteomes" id="UP001229421"/>
    </source>
</evidence>
<proteinExistence type="predicted"/>
<comment type="caution">
    <text evidence="1">The sequence shown here is derived from an EMBL/GenBank/DDBJ whole genome shotgun (WGS) entry which is preliminary data.</text>
</comment>
<organism evidence="1 2">
    <name type="scientific">Tagetes erecta</name>
    <name type="common">African marigold</name>
    <dbReference type="NCBI Taxonomy" id="13708"/>
    <lineage>
        <taxon>Eukaryota</taxon>
        <taxon>Viridiplantae</taxon>
        <taxon>Streptophyta</taxon>
        <taxon>Embryophyta</taxon>
        <taxon>Tracheophyta</taxon>
        <taxon>Spermatophyta</taxon>
        <taxon>Magnoliopsida</taxon>
        <taxon>eudicotyledons</taxon>
        <taxon>Gunneridae</taxon>
        <taxon>Pentapetalae</taxon>
        <taxon>asterids</taxon>
        <taxon>campanulids</taxon>
        <taxon>Asterales</taxon>
        <taxon>Asteraceae</taxon>
        <taxon>Asteroideae</taxon>
        <taxon>Heliantheae alliance</taxon>
        <taxon>Tageteae</taxon>
        <taxon>Tagetes</taxon>
    </lineage>
</organism>
<gene>
    <name evidence="1" type="ORF">QVD17_07012</name>
</gene>
<keyword evidence="2" id="KW-1185">Reference proteome</keyword>
<sequence length="125" mass="14179">MKLLGVDPNTHKQIEEAKGKNFEVMKEQFYKSVSANETTHADRYNMVCMNYDVDSFTNNIKSTSISCSDSYSLEHPIWINNCSSLGGSSLVEGDHSLQQWVDGEGSLTLWDDLKQQEDLFFMLGK</sequence>
<accession>A0AAD8LGM4</accession>
<name>A0AAD8LGM4_TARER</name>
<dbReference type="AlphaFoldDB" id="A0AAD8LGM4"/>